<proteinExistence type="predicted"/>
<dbReference type="KEGG" id="bbat:Bdt_1275"/>
<dbReference type="Proteomes" id="UP000010074">
    <property type="component" value="Chromosome"/>
</dbReference>
<protein>
    <recommendedName>
        <fullName evidence="3">CopG family transcriptional regulator</fullName>
    </recommendedName>
</protein>
<dbReference type="Pfam" id="PF14384">
    <property type="entry name" value="BrnA_antitoxin"/>
    <property type="match status" value="1"/>
</dbReference>
<gene>
    <name evidence="1" type="ORF">Bdt_1275</name>
</gene>
<reference evidence="1 2" key="1">
    <citation type="journal article" date="2012" name="BMC Genomics">
        <title>Genome analysis of a simultaneously predatory and prey-independent, novel Bdellovibrio bacteriovorus from the River Tiber, supports in silico predictions of both ancient and recent lateral gene transfer from diverse bacteria.</title>
        <authorList>
            <person name="Hobley L."/>
            <person name="Lerner T.R."/>
            <person name="Williams L.E."/>
            <person name="Lambert C."/>
            <person name="Till R."/>
            <person name="Milner D.S."/>
            <person name="Basford S.M."/>
            <person name="Capeness M.J."/>
            <person name="Fenton A.K."/>
            <person name="Atterbury R.J."/>
            <person name="Harris M.A."/>
            <person name="Sockett R.E."/>
        </authorList>
    </citation>
    <scope>NUCLEOTIDE SEQUENCE [LARGE SCALE GENOMIC DNA]</scope>
    <source>
        <strain evidence="1 2">Tiberius</strain>
    </source>
</reference>
<dbReference type="HOGENOM" id="CLU_175653_1_0_7"/>
<dbReference type="InterPro" id="IPR025528">
    <property type="entry name" value="BrnA_antitoxin"/>
</dbReference>
<dbReference type="EMBL" id="CP002930">
    <property type="protein sequence ID" value="AFY00974.1"/>
    <property type="molecule type" value="Genomic_DNA"/>
</dbReference>
<accession>K7Z922</accession>
<evidence type="ECO:0008006" key="3">
    <source>
        <dbReference type="Google" id="ProtNLM"/>
    </source>
</evidence>
<name>K7Z922_BDEBC</name>
<evidence type="ECO:0000313" key="1">
    <source>
        <dbReference type="EMBL" id="AFY00974.1"/>
    </source>
</evidence>
<evidence type="ECO:0000313" key="2">
    <source>
        <dbReference type="Proteomes" id="UP000010074"/>
    </source>
</evidence>
<sequence>MREKRQKMRLKFMKKEYDLTKGKVRKKPALNPKETKIQTSVRIDGDIFLWLQAEAERQHIPYQTLMNKYLREVMSKPSIESRLSAIEKAVFKKAL</sequence>
<organism evidence="1 2">
    <name type="scientific">Bdellovibrio bacteriovorus str. Tiberius</name>
    <dbReference type="NCBI Taxonomy" id="1069642"/>
    <lineage>
        <taxon>Bacteria</taxon>
        <taxon>Pseudomonadati</taxon>
        <taxon>Bdellovibrionota</taxon>
        <taxon>Bdellovibrionia</taxon>
        <taxon>Bdellovibrionales</taxon>
        <taxon>Pseudobdellovibrionaceae</taxon>
        <taxon>Bdellovibrio</taxon>
    </lineage>
</organism>
<dbReference type="PATRIC" id="fig|1069642.3.peg.1259"/>
<dbReference type="AlphaFoldDB" id="K7Z922"/>